<evidence type="ECO:0000313" key="3">
    <source>
        <dbReference type="Proteomes" id="UP001174909"/>
    </source>
</evidence>
<name>A0AA35SL22_GEOBA</name>
<feature type="signal peptide" evidence="1">
    <location>
        <begin position="1"/>
        <end position="19"/>
    </location>
</feature>
<sequence>MKILCLFACLFALCYQTYGLKKQAVARINARGITGTITFTEVDENTTRIVANLQGLSGEPAALHAHYHCIVLALKEWTSEQATFEEGKFLEATNEIEVFTHQP</sequence>
<proteinExistence type="predicted"/>
<dbReference type="Gene3D" id="2.60.40.200">
    <property type="entry name" value="Superoxide dismutase, copper/zinc binding domain"/>
    <property type="match status" value="1"/>
</dbReference>
<dbReference type="GO" id="GO:0046872">
    <property type="term" value="F:metal ion binding"/>
    <property type="evidence" value="ECO:0007669"/>
    <property type="project" value="InterPro"/>
</dbReference>
<organism evidence="2 3">
    <name type="scientific">Geodia barretti</name>
    <name type="common">Barrett's horny sponge</name>
    <dbReference type="NCBI Taxonomy" id="519541"/>
    <lineage>
        <taxon>Eukaryota</taxon>
        <taxon>Metazoa</taxon>
        <taxon>Porifera</taxon>
        <taxon>Demospongiae</taxon>
        <taxon>Heteroscleromorpha</taxon>
        <taxon>Tetractinellida</taxon>
        <taxon>Astrophorina</taxon>
        <taxon>Geodiidae</taxon>
        <taxon>Geodia</taxon>
    </lineage>
</organism>
<dbReference type="SUPFAM" id="SSF49329">
    <property type="entry name" value="Cu,Zn superoxide dismutase-like"/>
    <property type="match status" value="1"/>
</dbReference>
<comment type="caution">
    <text evidence="2">The sequence shown here is derived from an EMBL/GenBank/DDBJ whole genome shotgun (WGS) entry which is preliminary data.</text>
</comment>
<gene>
    <name evidence="2" type="ORF">GBAR_LOCUS17832</name>
</gene>
<dbReference type="EMBL" id="CASHTH010002534">
    <property type="protein sequence ID" value="CAI8031414.1"/>
    <property type="molecule type" value="Genomic_DNA"/>
</dbReference>
<dbReference type="Proteomes" id="UP001174909">
    <property type="component" value="Unassembled WGS sequence"/>
</dbReference>
<feature type="chain" id="PRO_5041424207" description="Superoxide dismutase copper/zinc binding domain-containing protein" evidence="1">
    <location>
        <begin position="20"/>
        <end position="103"/>
    </location>
</feature>
<evidence type="ECO:0008006" key="4">
    <source>
        <dbReference type="Google" id="ProtNLM"/>
    </source>
</evidence>
<dbReference type="GO" id="GO:0006801">
    <property type="term" value="P:superoxide metabolic process"/>
    <property type="evidence" value="ECO:0007669"/>
    <property type="project" value="InterPro"/>
</dbReference>
<dbReference type="InterPro" id="IPR036423">
    <property type="entry name" value="SOD-like_Cu/Zn_dom_sf"/>
</dbReference>
<accession>A0AA35SL22</accession>
<protein>
    <recommendedName>
        <fullName evidence="4">Superoxide dismutase copper/zinc binding domain-containing protein</fullName>
    </recommendedName>
</protein>
<evidence type="ECO:0000313" key="2">
    <source>
        <dbReference type="EMBL" id="CAI8031414.1"/>
    </source>
</evidence>
<reference evidence="2" key="1">
    <citation type="submission" date="2023-03" db="EMBL/GenBank/DDBJ databases">
        <authorList>
            <person name="Steffen K."/>
            <person name="Cardenas P."/>
        </authorList>
    </citation>
    <scope>NUCLEOTIDE SEQUENCE</scope>
</reference>
<dbReference type="AlphaFoldDB" id="A0AA35SL22"/>
<evidence type="ECO:0000256" key="1">
    <source>
        <dbReference type="SAM" id="SignalP"/>
    </source>
</evidence>
<keyword evidence="3" id="KW-1185">Reference proteome</keyword>
<keyword evidence="1" id="KW-0732">Signal</keyword>